<organism evidence="4 5">
    <name type="scientific">Nematocida parisii (strain ERTm3)</name>
    <name type="common">Nematode killer fungus</name>
    <dbReference type="NCBI Taxonomy" id="935791"/>
    <lineage>
        <taxon>Eukaryota</taxon>
        <taxon>Fungi</taxon>
        <taxon>Fungi incertae sedis</taxon>
        <taxon>Microsporidia</taxon>
        <taxon>Nematocida</taxon>
    </lineage>
</organism>
<dbReference type="AlphaFoldDB" id="I3EKN0"/>
<protein>
    <recommendedName>
        <fullName evidence="1">U3 small nucleolar ribonucleoprotein protein IMP4</fullName>
    </recommendedName>
</protein>
<dbReference type="PROSITE" id="PS50833">
    <property type="entry name" value="BRIX"/>
    <property type="match status" value="1"/>
</dbReference>
<sequence length="340" mass="39696">MLLDRKLRRERREWMDSVRAEERRLESKKRKELLYKSYERDVVVPKEIRNEIDEDKLTAEEALQDAIYAFESGEKEDEFSNTEARPIITTSRSPSDPLVRFAKALKNILPNAEKLNRGKHMIQELVQGAIKNNHTDLIMVNEHSGVPSSLIISHLPHGPTTYFSIHHPNIDTEEPMSTAAPAVVFDNFTTPLGLRVKRILSSLFPQLPGREKPKRMVSFINREDSILFTQFKTSFKQGEVELQKICPQFTLKLYEIRAGTLDMTYAEKEFVFRPYLNTARKKFYLGEETDDVPQEQPEEKKEKPAKDGEEKKKTGSKDRKKVDDRSMWQRRLSRESQRTR</sequence>
<feature type="compositionally biased region" description="Basic and acidic residues" evidence="2">
    <location>
        <begin position="297"/>
        <end position="340"/>
    </location>
</feature>
<dbReference type="GO" id="GO:0030515">
    <property type="term" value="F:snoRNA binding"/>
    <property type="evidence" value="ECO:0007669"/>
    <property type="project" value="TreeGrafter"/>
</dbReference>
<evidence type="ECO:0000256" key="2">
    <source>
        <dbReference type="SAM" id="MobiDB-lite"/>
    </source>
</evidence>
<dbReference type="SMART" id="SM00879">
    <property type="entry name" value="Brix"/>
    <property type="match status" value="1"/>
</dbReference>
<feature type="region of interest" description="Disordered" evidence="2">
    <location>
        <begin position="287"/>
        <end position="340"/>
    </location>
</feature>
<dbReference type="STRING" id="935791.I3EKN0"/>
<evidence type="ECO:0000313" key="5">
    <source>
        <dbReference type="Proteomes" id="UP000002872"/>
    </source>
</evidence>
<dbReference type="GO" id="GO:0034457">
    <property type="term" value="C:Mpp10 complex"/>
    <property type="evidence" value="ECO:0007669"/>
    <property type="project" value="UniProtKB-ARBA"/>
</dbReference>
<dbReference type="Proteomes" id="UP000002872">
    <property type="component" value="Unassembled WGS sequence"/>
</dbReference>
<dbReference type="GO" id="GO:0042274">
    <property type="term" value="P:ribosomal small subunit biogenesis"/>
    <property type="evidence" value="ECO:0007669"/>
    <property type="project" value="UniProtKB-ARBA"/>
</dbReference>
<dbReference type="GO" id="GO:0032040">
    <property type="term" value="C:small-subunit processome"/>
    <property type="evidence" value="ECO:0007669"/>
    <property type="project" value="TreeGrafter"/>
</dbReference>
<reference evidence="4" key="1">
    <citation type="submission" date="2011-01" db="EMBL/GenBank/DDBJ databases">
        <title>The Genome Sequence of Nematocida parisii strain ERTm3.</title>
        <authorList>
            <consortium name="The Broad Institute Genome Sequencing Platform"/>
            <consortium name="The Broad Institute Genome Sequencing Center for Infectious Disease"/>
            <person name="Cuomo C."/>
            <person name="Troemel E."/>
            <person name="Young S.K."/>
            <person name="Zeng Q."/>
            <person name="Gargeya S."/>
            <person name="Fitzgerald M."/>
            <person name="Haas B."/>
            <person name="Abouelleil A."/>
            <person name="Alvarado L."/>
            <person name="Arachchi H.M."/>
            <person name="Berlin A."/>
            <person name="Chapman S.B."/>
            <person name="Gearin G."/>
            <person name="Goldberg J."/>
            <person name="Griggs A."/>
            <person name="Gujja S."/>
            <person name="Hansen M."/>
            <person name="Heiman D."/>
            <person name="Howarth C."/>
            <person name="Larimer J."/>
            <person name="Lui A."/>
            <person name="MacDonald P.J.P."/>
            <person name="McCowen C."/>
            <person name="Montmayeur A."/>
            <person name="Murphy C."/>
            <person name="Neiman D."/>
            <person name="Pearson M."/>
            <person name="Priest M."/>
            <person name="Roberts A."/>
            <person name="Saif S."/>
            <person name="Shea T."/>
            <person name="Sisk P."/>
            <person name="Stolte C."/>
            <person name="Sykes S."/>
            <person name="Wortman J."/>
            <person name="Nusbaum C."/>
            <person name="Birren B."/>
        </authorList>
    </citation>
    <scope>NUCLEOTIDE SEQUENCE</scope>
    <source>
        <strain evidence="4">ERTm3</strain>
    </source>
</reference>
<evidence type="ECO:0000259" key="3">
    <source>
        <dbReference type="PROSITE" id="PS50833"/>
    </source>
</evidence>
<dbReference type="VEuPathDB" id="MicrosporidiaDB:NEQG_00547"/>
<dbReference type="PANTHER" id="PTHR22734">
    <property type="entry name" value="U3 SMALL NUCLEOLAR RIBONUCLEOPROTEIN PROTEIN IMP4"/>
    <property type="match status" value="1"/>
</dbReference>
<dbReference type="InParanoid" id="I3EKN0"/>
<dbReference type="FunCoup" id="I3EKN0">
    <property type="interactions" value="220"/>
</dbReference>
<dbReference type="Gene3D" id="3.40.50.10480">
    <property type="entry name" value="Probable brix-domain ribosomal biogenesis protein"/>
    <property type="match status" value="1"/>
</dbReference>
<name>I3EKN0_NEMP3</name>
<dbReference type="GO" id="GO:0006364">
    <property type="term" value="P:rRNA processing"/>
    <property type="evidence" value="ECO:0007669"/>
    <property type="project" value="InterPro"/>
</dbReference>
<dbReference type="InterPro" id="IPR044281">
    <property type="entry name" value="IMP4/RPF1"/>
</dbReference>
<dbReference type="PANTHER" id="PTHR22734:SF2">
    <property type="entry name" value="U3 SMALL NUCLEOLAR RIBONUCLEOPROTEIN PROTEIN IMP4"/>
    <property type="match status" value="1"/>
</dbReference>
<dbReference type="HOGENOM" id="CLU_040063_2_0_1"/>
<dbReference type="SUPFAM" id="SSF52954">
    <property type="entry name" value="Class II aaRS ABD-related"/>
    <property type="match status" value="1"/>
</dbReference>
<dbReference type="EMBL" id="GL870876">
    <property type="protein sequence ID" value="EIJ89777.1"/>
    <property type="molecule type" value="Genomic_DNA"/>
</dbReference>
<dbReference type="GO" id="GO:0042134">
    <property type="term" value="F:rRNA primary transcript binding"/>
    <property type="evidence" value="ECO:0007669"/>
    <property type="project" value="InterPro"/>
</dbReference>
<gene>
    <name evidence="4" type="ORF">NEQG_00547</name>
</gene>
<dbReference type="InterPro" id="IPR007109">
    <property type="entry name" value="Brix"/>
</dbReference>
<feature type="domain" description="Brix" evidence="3">
    <location>
        <begin position="84"/>
        <end position="262"/>
    </location>
</feature>
<evidence type="ECO:0000256" key="1">
    <source>
        <dbReference type="ARBA" id="ARBA00040513"/>
    </source>
</evidence>
<proteinExistence type="predicted"/>
<dbReference type="OMA" id="IGTMSEQ"/>
<dbReference type="OrthoDB" id="10253204at2759"/>
<dbReference type="GO" id="GO:0005654">
    <property type="term" value="C:nucleoplasm"/>
    <property type="evidence" value="ECO:0007669"/>
    <property type="project" value="UniProtKB-ARBA"/>
</dbReference>
<dbReference type="Pfam" id="PF04427">
    <property type="entry name" value="Brix"/>
    <property type="match status" value="1"/>
</dbReference>
<dbReference type="FunFam" id="3.40.50.10480:FF:000001">
    <property type="entry name" value="IMP4, U3 small nucleolar ribonucleoprotein"/>
    <property type="match status" value="1"/>
</dbReference>
<evidence type="ECO:0000313" key="4">
    <source>
        <dbReference type="EMBL" id="EIJ89777.1"/>
    </source>
</evidence>
<accession>I3EKN0</accession>
<keyword evidence="5" id="KW-1185">Reference proteome</keyword>